<gene>
    <name evidence="8" type="ORF">JGU71_18200</name>
</gene>
<keyword evidence="6" id="KW-1133">Transmembrane helix</keyword>
<dbReference type="Gene3D" id="3.40.30.10">
    <property type="entry name" value="Glutaredoxin"/>
    <property type="match status" value="1"/>
</dbReference>
<dbReference type="PANTHER" id="PTHR13887">
    <property type="entry name" value="GLUTATHIONE S-TRANSFERASE KAPPA"/>
    <property type="match status" value="1"/>
</dbReference>
<dbReference type="InterPro" id="IPR012336">
    <property type="entry name" value="Thioredoxin-like_fold"/>
</dbReference>
<dbReference type="InterPro" id="IPR013766">
    <property type="entry name" value="Thioredoxin_domain"/>
</dbReference>
<dbReference type="InterPro" id="IPR036249">
    <property type="entry name" value="Thioredoxin-like_sf"/>
</dbReference>
<keyword evidence="4" id="KW-1015">Disulfide bond</keyword>
<keyword evidence="2" id="KW-0732">Signal</keyword>
<name>A0A934NT99_9NOCA</name>
<dbReference type="RefSeq" id="WP_199705676.1">
    <property type="nucleotide sequence ID" value="NZ_JAEMNV010000005.1"/>
</dbReference>
<dbReference type="EMBL" id="JAEMNV010000005">
    <property type="protein sequence ID" value="MBJ8340822.1"/>
    <property type="molecule type" value="Genomic_DNA"/>
</dbReference>
<keyword evidence="9" id="KW-1185">Reference proteome</keyword>
<dbReference type="PANTHER" id="PTHR13887:SF14">
    <property type="entry name" value="DISULFIDE BOND FORMATION PROTEIN D"/>
    <property type="match status" value="1"/>
</dbReference>
<accession>A0A934NT99</accession>
<evidence type="ECO:0000259" key="7">
    <source>
        <dbReference type="PROSITE" id="PS51352"/>
    </source>
</evidence>
<evidence type="ECO:0000256" key="6">
    <source>
        <dbReference type="SAM" id="Phobius"/>
    </source>
</evidence>
<organism evidence="8 9">
    <name type="scientific">Antrihabitans stalagmiti</name>
    <dbReference type="NCBI Taxonomy" id="2799499"/>
    <lineage>
        <taxon>Bacteria</taxon>
        <taxon>Bacillati</taxon>
        <taxon>Actinomycetota</taxon>
        <taxon>Actinomycetes</taxon>
        <taxon>Mycobacteriales</taxon>
        <taxon>Nocardiaceae</taxon>
        <taxon>Antrihabitans</taxon>
    </lineage>
</organism>
<feature type="domain" description="Thioredoxin" evidence="7">
    <location>
        <begin position="27"/>
        <end position="222"/>
    </location>
</feature>
<evidence type="ECO:0000313" key="9">
    <source>
        <dbReference type="Proteomes" id="UP000655868"/>
    </source>
</evidence>
<comment type="caution">
    <text evidence="8">The sequence shown here is derived from an EMBL/GenBank/DDBJ whole genome shotgun (WGS) entry which is preliminary data.</text>
</comment>
<comment type="similarity">
    <text evidence="1">Belongs to the thioredoxin family. DsbA subfamily.</text>
</comment>
<evidence type="ECO:0000256" key="3">
    <source>
        <dbReference type="ARBA" id="ARBA00023002"/>
    </source>
</evidence>
<keyword evidence="5" id="KW-0676">Redox-active center</keyword>
<dbReference type="Pfam" id="PF13462">
    <property type="entry name" value="Thioredoxin_4"/>
    <property type="match status" value="1"/>
</dbReference>
<dbReference type="PROSITE" id="PS51352">
    <property type="entry name" value="THIOREDOXIN_2"/>
    <property type="match status" value="1"/>
</dbReference>
<evidence type="ECO:0000256" key="5">
    <source>
        <dbReference type="ARBA" id="ARBA00023284"/>
    </source>
</evidence>
<feature type="transmembrane region" description="Helical" evidence="6">
    <location>
        <begin position="6"/>
        <end position="25"/>
    </location>
</feature>
<keyword evidence="3" id="KW-0560">Oxidoreductase</keyword>
<evidence type="ECO:0000313" key="8">
    <source>
        <dbReference type="EMBL" id="MBJ8340822.1"/>
    </source>
</evidence>
<dbReference type="SUPFAM" id="SSF52833">
    <property type="entry name" value="Thioredoxin-like"/>
    <property type="match status" value="1"/>
</dbReference>
<sequence length="222" mass="24407">MSRNVAIPLVLVVVFTVVLGSLLWFTGSEDDRTGATATSDIDGSATAAIAARPDSHRLSSAPDSRVEFVEFLDFECEACKAMYPVVEQLRGDYGDRVTFVVRYFPLPSHANAERAARAVEAAARQGKFEQMYQRMYETQEQWGEQRTPMDDVFRSFAADLGLDLAAYDAAYDDPATLNRIRADVADGETLGVRSTPTFFLDGERLQPRSYADLTAALDAALG</sequence>
<evidence type="ECO:0000256" key="4">
    <source>
        <dbReference type="ARBA" id="ARBA00023157"/>
    </source>
</evidence>
<proteinExistence type="inferred from homology"/>
<reference evidence="8" key="1">
    <citation type="submission" date="2020-12" db="EMBL/GenBank/DDBJ databases">
        <title>Antrihabitans popcorni sp. nov. and Antrihabitans auranticaus sp. nov., isolated from a larva cave.</title>
        <authorList>
            <person name="Lee S.D."/>
            <person name="Kim I.S."/>
        </authorList>
    </citation>
    <scope>NUCLEOTIDE SEQUENCE</scope>
    <source>
        <strain evidence="8">YC3-6</strain>
    </source>
</reference>
<evidence type="ECO:0000256" key="1">
    <source>
        <dbReference type="ARBA" id="ARBA00005791"/>
    </source>
</evidence>
<dbReference type="Proteomes" id="UP000655868">
    <property type="component" value="Unassembled WGS sequence"/>
</dbReference>
<keyword evidence="6" id="KW-0472">Membrane</keyword>
<protein>
    <submittedName>
        <fullName evidence="8">Thioredoxin domain-containing protein</fullName>
    </submittedName>
</protein>
<keyword evidence="6" id="KW-0812">Transmembrane</keyword>
<dbReference type="GO" id="GO:0016491">
    <property type="term" value="F:oxidoreductase activity"/>
    <property type="evidence" value="ECO:0007669"/>
    <property type="project" value="UniProtKB-KW"/>
</dbReference>
<evidence type="ECO:0000256" key="2">
    <source>
        <dbReference type="ARBA" id="ARBA00022729"/>
    </source>
</evidence>
<dbReference type="AlphaFoldDB" id="A0A934NT99"/>